<dbReference type="Gene3D" id="3.40.630.30">
    <property type="match status" value="1"/>
</dbReference>
<dbReference type="Proteomes" id="UP000029264">
    <property type="component" value="Unassembled WGS sequence"/>
</dbReference>
<sequence>MLIRKGTQQDLADIVAFNQAMAFETEGLSLDADTLITGVQTLLQQPTRGFYLVAEHEGEIAASLMVTFEWSDWRAKDYYWIQSVYVKPAFRRQGLYRALYQKVKQLADANGSAASYRLYVEHDNHVAQKAYQQLGMEQSHYLMFEEKPE</sequence>
<protein>
    <submittedName>
        <fullName evidence="4">GCN5 family acetyltransferase</fullName>
    </submittedName>
</protein>
<evidence type="ECO:0000256" key="2">
    <source>
        <dbReference type="ARBA" id="ARBA00023315"/>
    </source>
</evidence>
<evidence type="ECO:0000256" key="1">
    <source>
        <dbReference type="ARBA" id="ARBA00022679"/>
    </source>
</evidence>
<comment type="caution">
    <text evidence="4">The sequence shown here is derived from an EMBL/GenBank/DDBJ whole genome shotgun (WGS) entry which is preliminary data.</text>
</comment>
<reference evidence="4 5" key="1">
    <citation type="submission" date="2014-06" db="EMBL/GenBank/DDBJ databases">
        <title>Shewanella sp. YQH10.</title>
        <authorList>
            <person name="Liu Y."/>
            <person name="Zeng R."/>
        </authorList>
    </citation>
    <scope>NUCLEOTIDE SEQUENCE [LARGE SCALE GENOMIC DNA]</scope>
    <source>
        <strain evidence="4 5">YQH10</strain>
    </source>
</reference>
<dbReference type="eggNOG" id="COG0456">
    <property type="taxonomic scope" value="Bacteria"/>
</dbReference>
<proteinExistence type="predicted"/>
<dbReference type="InterPro" id="IPR050832">
    <property type="entry name" value="Bact_Acetyltransf"/>
</dbReference>
<organism evidence="4 5">
    <name type="scientific">Shewanella mangrovi</name>
    <dbReference type="NCBI Taxonomy" id="1515746"/>
    <lineage>
        <taxon>Bacteria</taxon>
        <taxon>Pseudomonadati</taxon>
        <taxon>Pseudomonadota</taxon>
        <taxon>Gammaproteobacteria</taxon>
        <taxon>Alteromonadales</taxon>
        <taxon>Shewanellaceae</taxon>
        <taxon>Shewanella</taxon>
    </lineage>
</organism>
<dbReference type="EMBL" id="JPEO01000006">
    <property type="protein sequence ID" value="KFZ37410.1"/>
    <property type="molecule type" value="Genomic_DNA"/>
</dbReference>
<accession>A0A094JC01</accession>
<dbReference type="SUPFAM" id="SSF55729">
    <property type="entry name" value="Acyl-CoA N-acyltransferases (Nat)"/>
    <property type="match status" value="1"/>
</dbReference>
<dbReference type="InterPro" id="IPR016181">
    <property type="entry name" value="Acyl_CoA_acyltransferase"/>
</dbReference>
<evidence type="ECO:0000259" key="3">
    <source>
        <dbReference type="PROSITE" id="PS51186"/>
    </source>
</evidence>
<feature type="domain" description="N-acetyltransferase" evidence="3">
    <location>
        <begin position="1"/>
        <end position="149"/>
    </location>
</feature>
<name>A0A094JC01_9GAMM</name>
<keyword evidence="1 4" id="KW-0808">Transferase</keyword>
<keyword evidence="5" id="KW-1185">Reference proteome</keyword>
<dbReference type="AlphaFoldDB" id="A0A094JC01"/>
<dbReference type="OrthoDB" id="9805924at2"/>
<dbReference type="PROSITE" id="PS51186">
    <property type="entry name" value="GNAT"/>
    <property type="match status" value="1"/>
</dbReference>
<dbReference type="RefSeq" id="WP_037442547.1">
    <property type="nucleotide sequence ID" value="NZ_JPEO01000006.1"/>
</dbReference>
<dbReference type="Pfam" id="PF00583">
    <property type="entry name" value="Acetyltransf_1"/>
    <property type="match status" value="1"/>
</dbReference>
<dbReference type="PANTHER" id="PTHR43877">
    <property type="entry name" value="AMINOALKYLPHOSPHONATE N-ACETYLTRANSFERASE-RELATED-RELATED"/>
    <property type="match status" value="1"/>
</dbReference>
<dbReference type="GO" id="GO:0016747">
    <property type="term" value="F:acyltransferase activity, transferring groups other than amino-acyl groups"/>
    <property type="evidence" value="ECO:0007669"/>
    <property type="project" value="InterPro"/>
</dbReference>
<keyword evidence="2" id="KW-0012">Acyltransferase</keyword>
<dbReference type="InterPro" id="IPR000182">
    <property type="entry name" value="GNAT_dom"/>
</dbReference>
<evidence type="ECO:0000313" key="4">
    <source>
        <dbReference type="EMBL" id="KFZ37410.1"/>
    </source>
</evidence>
<gene>
    <name evidence="4" type="ORF">HR45_10345</name>
</gene>
<dbReference type="STRING" id="1515746.HR45_10345"/>
<dbReference type="CDD" id="cd04301">
    <property type="entry name" value="NAT_SF"/>
    <property type="match status" value="1"/>
</dbReference>
<evidence type="ECO:0000313" key="5">
    <source>
        <dbReference type="Proteomes" id="UP000029264"/>
    </source>
</evidence>